<feature type="transmembrane region" description="Helical" evidence="6">
    <location>
        <begin position="65"/>
        <end position="89"/>
    </location>
</feature>
<dbReference type="InterPro" id="IPR050638">
    <property type="entry name" value="AA-Vitamin_Transporters"/>
</dbReference>
<keyword evidence="9" id="KW-1185">Reference proteome</keyword>
<dbReference type="GO" id="GO:0016020">
    <property type="term" value="C:membrane"/>
    <property type="evidence" value="ECO:0007669"/>
    <property type="project" value="UniProtKB-SubCell"/>
</dbReference>
<evidence type="ECO:0000256" key="6">
    <source>
        <dbReference type="SAM" id="Phobius"/>
    </source>
</evidence>
<dbReference type="PANTHER" id="PTHR32322">
    <property type="entry name" value="INNER MEMBRANE TRANSPORTER"/>
    <property type="match status" value="1"/>
</dbReference>
<feature type="transmembrane region" description="Helical" evidence="6">
    <location>
        <begin position="219"/>
        <end position="240"/>
    </location>
</feature>
<dbReference type="Proteomes" id="UP000033115">
    <property type="component" value="Chromosome"/>
</dbReference>
<keyword evidence="5 6" id="KW-0472">Membrane</keyword>
<feature type="transmembrane region" description="Helical" evidence="6">
    <location>
        <begin position="247"/>
        <end position="266"/>
    </location>
</feature>
<organism evidence="8 9">
    <name type="scientific">Clostridium scatologenes</name>
    <dbReference type="NCBI Taxonomy" id="1548"/>
    <lineage>
        <taxon>Bacteria</taxon>
        <taxon>Bacillati</taxon>
        <taxon>Bacillota</taxon>
        <taxon>Clostridia</taxon>
        <taxon>Eubacteriales</taxon>
        <taxon>Clostridiaceae</taxon>
        <taxon>Clostridium</taxon>
    </lineage>
</organism>
<feature type="transmembrane region" description="Helical" evidence="6">
    <location>
        <begin position="272"/>
        <end position="291"/>
    </location>
</feature>
<comment type="similarity">
    <text evidence="2">Belongs to the EamA transporter family.</text>
</comment>
<evidence type="ECO:0000256" key="3">
    <source>
        <dbReference type="ARBA" id="ARBA00022692"/>
    </source>
</evidence>
<evidence type="ECO:0000256" key="2">
    <source>
        <dbReference type="ARBA" id="ARBA00007362"/>
    </source>
</evidence>
<keyword evidence="3 6" id="KW-0812">Transmembrane</keyword>
<dbReference type="Pfam" id="PF00892">
    <property type="entry name" value="EamA"/>
    <property type="match status" value="2"/>
</dbReference>
<dbReference type="SUPFAM" id="SSF103481">
    <property type="entry name" value="Multidrug resistance efflux transporter EmrE"/>
    <property type="match status" value="2"/>
</dbReference>
<feature type="transmembrane region" description="Helical" evidence="6">
    <location>
        <begin position="95"/>
        <end position="117"/>
    </location>
</feature>
<dbReference type="PANTHER" id="PTHR32322:SF2">
    <property type="entry name" value="EAMA DOMAIN-CONTAINING PROTEIN"/>
    <property type="match status" value="1"/>
</dbReference>
<gene>
    <name evidence="8" type="ORF">CSCA_3618</name>
</gene>
<evidence type="ECO:0000313" key="9">
    <source>
        <dbReference type="Proteomes" id="UP000033115"/>
    </source>
</evidence>
<reference evidence="8 9" key="1">
    <citation type="journal article" date="2015" name="J. Biotechnol.">
        <title>Complete genome sequence of a malodorant-producing acetogen, Clostridium scatologenes ATCC 25775(T).</title>
        <authorList>
            <person name="Zhu Z."/>
            <person name="Guo T."/>
            <person name="Zheng H."/>
            <person name="Song T."/>
            <person name="Ouyang P."/>
            <person name="Xie J."/>
        </authorList>
    </citation>
    <scope>NUCLEOTIDE SEQUENCE [LARGE SCALE GENOMIC DNA]</scope>
    <source>
        <strain evidence="8 9">ATCC 25775</strain>
    </source>
</reference>
<comment type="subcellular location">
    <subcellularLocation>
        <location evidence="1">Membrane</location>
        <topology evidence="1">Multi-pass membrane protein</topology>
    </subcellularLocation>
</comment>
<feature type="transmembrane region" description="Helical" evidence="6">
    <location>
        <begin position="124"/>
        <end position="143"/>
    </location>
</feature>
<dbReference type="KEGG" id="csq:CSCA_3618"/>
<dbReference type="AlphaFoldDB" id="A0A0E3K2U4"/>
<evidence type="ECO:0000256" key="4">
    <source>
        <dbReference type="ARBA" id="ARBA00022989"/>
    </source>
</evidence>
<dbReference type="InterPro" id="IPR037185">
    <property type="entry name" value="EmrE-like"/>
</dbReference>
<feature type="transmembrane region" description="Helical" evidence="6">
    <location>
        <begin position="34"/>
        <end position="53"/>
    </location>
</feature>
<name>A0A0E3K2U4_CLOSL</name>
<proteinExistence type="inferred from homology"/>
<protein>
    <submittedName>
        <fullName evidence="8">OrfY</fullName>
    </submittedName>
</protein>
<feature type="transmembrane region" description="Helical" evidence="6">
    <location>
        <begin position="155"/>
        <end position="174"/>
    </location>
</feature>
<accession>A0A0E3K2U4</accession>
<dbReference type="HOGENOM" id="CLU_033863_13_0_9"/>
<dbReference type="STRING" id="1548.CSCA_3618"/>
<dbReference type="EMBL" id="CP009933">
    <property type="protein sequence ID" value="AKA70743.1"/>
    <property type="molecule type" value="Genomic_DNA"/>
</dbReference>
<evidence type="ECO:0000256" key="5">
    <source>
        <dbReference type="ARBA" id="ARBA00023136"/>
    </source>
</evidence>
<evidence type="ECO:0000256" key="1">
    <source>
        <dbReference type="ARBA" id="ARBA00004141"/>
    </source>
</evidence>
<keyword evidence="4 6" id="KW-1133">Transmembrane helix</keyword>
<sequence length="307" mass="33737">MKKGYIFIILTALFYSTQEISGKFLASKGKMDPFQVMFIVFFIGAIILFPLAIKDIKSKNIEIDFNDLIYIGICGVLSATISMSMLQFAVTYTQASTSAVLFCTNSIFTVPFAYFILKEKVKKTTLISMAISLVGVVIIFQPAKVISGMNSSRDFIGILFAFGAAIVWSLYTVLSKKKINKYGGYVFNFIAFSFGVLALLLILIFTNRPIFHGVTTNNIIVLLYMGIFIKAIGYICYLGAVKETSAVTASTVFLIKPALATILSVVVLSEKIALSTIVGIVFIVLGSYINFSSNKKENVNNEKTVKV</sequence>
<evidence type="ECO:0000313" key="8">
    <source>
        <dbReference type="EMBL" id="AKA70743.1"/>
    </source>
</evidence>
<feature type="domain" description="EamA" evidence="7">
    <location>
        <begin position="3"/>
        <end position="140"/>
    </location>
</feature>
<dbReference type="InterPro" id="IPR000620">
    <property type="entry name" value="EamA_dom"/>
</dbReference>
<dbReference type="RefSeq" id="WP_029163511.1">
    <property type="nucleotide sequence ID" value="NZ_CP009933.1"/>
</dbReference>
<feature type="transmembrane region" description="Helical" evidence="6">
    <location>
        <begin position="186"/>
        <end position="207"/>
    </location>
</feature>
<evidence type="ECO:0000259" key="7">
    <source>
        <dbReference type="Pfam" id="PF00892"/>
    </source>
</evidence>
<feature type="domain" description="EamA" evidence="7">
    <location>
        <begin position="156"/>
        <end position="290"/>
    </location>
</feature>